<keyword evidence="5 6" id="KW-0472">Membrane</keyword>
<name>A0ABT4W2L7_9RHOB</name>
<proteinExistence type="inferred from homology"/>
<sequence>MTNPPSPYDRPLFGIMLMLGFCMLVPLSDAQAKMLGVEVALLFLITLRFLFPLLLYPWLKWRGVSCAIPEGLFLWVLVRALVLIIAMALMYQSLRFLPLADAVAIAFVAPFLMLGLGHVFLGEHVGPHRFGAAAVGFVGTLLVVQPNFIAVGATALMPLGVALGFAIFALITRRISHQIDPLAVQVINGYLGAMLLVPTCFFVGSDILPSASLLPELILFGVVGTVSAVLMTASLRFAPSATLAPMQYLEIPFATLMGWLFFKDLPNGLAALGIVITVGAGLYVIAREHRQAHENA</sequence>
<evidence type="ECO:0000256" key="5">
    <source>
        <dbReference type="ARBA" id="ARBA00023136"/>
    </source>
</evidence>
<dbReference type="Pfam" id="PF00892">
    <property type="entry name" value="EamA"/>
    <property type="match status" value="2"/>
</dbReference>
<dbReference type="PANTHER" id="PTHR22911:SF6">
    <property type="entry name" value="SOLUTE CARRIER FAMILY 35 MEMBER G1"/>
    <property type="match status" value="1"/>
</dbReference>
<evidence type="ECO:0000313" key="8">
    <source>
        <dbReference type="EMBL" id="MDA5093978.1"/>
    </source>
</evidence>
<feature type="transmembrane region" description="Helical" evidence="6">
    <location>
        <begin position="71"/>
        <end position="91"/>
    </location>
</feature>
<feature type="transmembrane region" description="Helical" evidence="6">
    <location>
        <begin position="268"/>
        <end position="286"/>
    </location>
</feature>
<evidence type="ECO:0000256" key="2">
    <source>
        <dbReference type="ARBA" id="ARBA00009853"/>
    </source>
</evidence>
<dbReference type="Proteomes" id="UP001528040">
    <property type="component" value="Unassembled WGS sequence"/>
</dbReference>
<feature type="transmembrane region" description="Helical" evidence="6">
    <location>
        <begin position="217"/>
        <end position="238"/>
    </location>
</feature>
<feature type="transmembrane region" description="Helical" evidence="6">
    <location>
        <begin position="103"/>
        <end position="121"/>
    </location>
</feature>
<feature type="domain" description="EamA" evidence="7">
    <location>
        <begin position="156"/>
        <end position="280"/>
    </location>
</feature>
<evidence type="ECO:0000256" key="6">
    <source>
        <dbReference type="SAM" id="Phobius"/>
    </source>
</evidence>
<gene>
    <name evidence="8" type="ORF">O2N63_07740</name>
</gene>
<dbReference type="SUPFAM" id="SSF103481">
    <property type="entry name" value="Multidrug resistance efflux transporter EmrE"/>
    <property type="match status" value="2"/>
</dbReference>
<comment type="caution">
    <text evidence="8">The sequence shown here is derived from an EMBL/GenBank/DDBJ whole genome shotgun (WGS) entry which is preliminary data.</text>
</comment>
<feature type="domain" description="EamA" evidence="7">
    <location>
        <begin position="13"/>
        <end position="144"/>
    </location>
</feature>
<comment type="subcellular location">
    <subcellularLocation>
        <location evidence="1">Membrane</location>
        <topology evidence="1">Multi-pass membrane protein</topology>
    </subcellularLocation>
</comment>
<organism evidence="8 9">
    <name type="scientific">Aliiroseovarius salicola</name>
    <dbReference type="NCBI Taxonomy" id="3009082"/>
    <lineage>
        <taxon>Bacteria</taxon>
        <taxon>Pseudomonadati</taxon>
        <taxon>Pseudomonadota</taxon>
        <taxon>Alphaproteobacteria</taxon>
        <taxon>Rhodobacterales</taxon>
        <taxon>Paracoccaceae</taxon>
        <taxon>Aliiroseovarius</taxon>
    </lineage>
</organism>
<feature type="transmembrane region" description="Helical" evidence="6">
    <location>
        <begin position="39"/>
        <end position="59"/>
    </location>
</feature>
<evidence type="ECO:0000313" key="9">
    <source>
        <dbReference type="Proteomes" id="UP001528040"/>
    </source>
</evidence>
<comment type="similarity">
    <text evidence="2">Belongs to the drug/metabolite transporter (DMT) superfamily. 10 TMS drug/metabolite exporter (DME) (TC 2.A.7.3) family.</text>
</comment>
<feature type="transmembrane region" description="Helical" evidence="6">
    <location>
        <begin position="182"/>
        <end position="205"/>
    </location>
</feature>
<dbReference type="PANTHER" id="PTHR22911">
    <property type="entry name" value="ACYL-MALONYL CONDENSING ENZYME-RELATED"/>
    <property type="match status" value="1"/>
</dbReference>
<protein>
    <submittedName>
        <fullName evidence="8">DMT family transporter</fullName>
    </submittedName>
</protein>
<evidence type="ECO:0000256" key="1">
    <source>
        <dbReference type="ARBA" id="ARBA00004141"/>
    </source>
</evidence>
<keyword evidence="4 6" id="KW-1133">Transmembrane helix</keyword>
<feature type="transmembrane region" description="Helical" evidence="6">
    <location>
        <begin position="12"/>
        <end position="27"/>
    </location>
</feature>
<feature type="transmembrane region" description="Helical" evidence="6">
    <location>
        <begin position="148"/>
        <end position="170"/>
    </location>
</feature>
<evidence type="ECO:0000256" key="3">
    <source>
        <dbReference type="ARBA" id="ARBA00022692"/>
    </source>
</evidence>
<keyword evidence="9" id="KW-1185">Reference proteome</keyword>
<evidence type="ECO:0000259" key="7">
    <source>
        <dbReference type="Pfam" id="PF00892"/>
    </source>
</evidence>
<dbReference type="InterPro" id="IPR037185">
    <property type="entry name" value="EmrE-like"/>
</dbReference>
<reference evidence="8 9" key="1">
    <citation type="submission" date="2023-01" db="EMBL/GenBank/DDBJ databases">
        <authorList>
            <person name="Yoon J.-W."/>
        </authorList>
    </citation>
    <scope>NUCLEOTIDE SEQUENCE [LARGE SCALE GENOMIC DNA]</scope>
    <source>
        <strain evidence="8 9">KMU-50</strain>
    </source>
</reference>
<dbReference type="EMBL" id="JAQIIO010000003">
    <property type="protein sequence ID" value="MDA5093978.1"/>
    <property type="molecule type" value="Genomic_DNA"/>
</dbReference>
<evidence type="ECO:0000256" key="4">
    <source>
        <dbReference type="ARBA" id="ARBA00022989"/>
    </source>
</evidence>
<keyword evidence="3 6" id="KW-0812">Transmembrane</keyword>
<accession>A0ABT4W2L7</accession>
<dbReference type="InterPro" id="IPR000620">
    <property type="entry name" value="EamA_dom"/>
</dbReference>
<dbReference type="RefSeq" id="WP_271053676.1">
    <property type="nucleotide sequence ID" value="NZ_JAQIIO010000003.1"/>
</dbReference>